<dbReference type="SUPFAM" id="SSF53098">
    <property type="entry name" value="Ribonuclease H-like"/>
    <property type="match status" value="1"/>
</dbReference>
<dbReference type="Proteomes" id="UP000191004">
    <property type="component" value="Unassembled WGS sequence"/>
</dbReference>
<dbReference type="InterPro" id="IPR012337">
    <property type="entry name" value="RNaseH-like_sf"/>
</dbReference>
<sequence>MGRNCKKYLTKLEKHHLRGDYIKVEELWKKFGYLRRLHNLVRYIRLTQRREEFAGRVMGEDLCAFDGLELIQNNSIRWNSLFHTITRALNVRERLELFSARHVPAKGSQGITNFELDGQHWFELEKIELALKDFYAATLLSEGRKTSLADWFSTLDCLLREISETKDHYYDIHTEDDNNFTWTYLQSCADAAWSKCAEYYSNQQLNWQNRFPEDTDLPPEYYAGQILDPYRKWAWFRQEWVISNDEEKHRWFKSAQLAVKQLWKTEYKGRYPVEITPPSDPAFDRQREHKRIRIDAPVSAADLYEQYISTD</sequence>
<accession>A0A1T3CRL9</accession>
<dbReference type="AlphaFoldDB" id="A0A1T3CRL9"/>
<evidence type="ECO:0000313" key="1">
    <source>
        <dbReference type="EMBL" id="OPB43740.1"/>
    </source>
</evidence>
<proteinExistence type="predicted"/>
<keyword evidence="2" id="KW-1185">Reference proteome</keyword>
<evidence type="ECO:0000313" key="2">
    <source>
        <dbReference type="Proteomes" id="UP000191004"/>
    </source>
</evidence>
<dbReference type="EMBL" id="LVVK01000007">
    <property type="protein sequence ID" value="OPB43740.1"/>
    <property type="molecule type" value="Genomic_DNA"/>
</dbReference>
<gene>
    <name evidence="1" type="ORF">A0O28_0020580</name>
</gene>
<comment type="caution">
    <text evidence="1">The sequence shown here is derived from an EMBL/GenBank/DDBJ whole genome shotgun (WGS) entry which is preliminary data.</text>
</comment>
<name>A0A1T3CRL9_9HYPO</name>
<organism evidence="1 2">
    <name type="scientific">Trichoderma guizhouense</name>
    <dbReference type="NCBI Taxonomy" id="1491466"/>
    <lineage>
        <taxon>Eukaryota</taxon>
        <taxon>Fungi</taxon>
        <taxon>Dikarya</taxon>
        <taxon>Ascomycota</taxon>
        <taxon>Pezizomycotina</taxon>
        <taxon>Sordariomycetes</taxon>
        <taxon>Hypocreomycetidae</taxon>
        <taxon>Hypocreales</taxon>
        <taxon>Hypocreaceae</taxon>
        <taxon>Trichoderma</taxon>
    </lineage>
</organism>
<reference evidence="1 2" key="1">
    <citation type="submission" date="2016-04" db="EMBL/GenBank/DDBJ databases">
        <title>Multiple horizontal gene transfer events from other fungi enriched the ability of the initially mycotrophic fungus Trichoderma (Ascomycota) to feed on dead plant biomass.</title>
        <authorList>
            <person name="Atanasova L."/>
            <person name="Chenthamara K."/>
            <person name="Zhang J."/>
            <person name="Grujic M."/>
            <person name="Henrissat B."/>
            <person name="Kuo A."/>
            <person name="Aertz A."/>
            <person name="Salamov A."/>
            <person name="Lipzen A."/>
            <person name="Labutti K."/>
            <person name="Barry K."/>
            <person name="Miao Y."/>
            <person name="Rahimi M.J."/>
            <person name="Shen Q."/>
            <person name="Grigoriev I.V."/>
            <person name="Kubicek C.P."/>
            <person name="Druzhinina I.S."/>
        </authorList>
    </citation>
    <scope>NUCLEOTIDE SEQUENCE [LARGE SCALE GENOMIC DNA]</scope>
    <source>
        <strain evidence="1 2">NJAU 4742</strain>
    </source>
</reference>
<protein>
    <submittedName>
        <fullName evidence="1">Uncharacterized protein</fullName>
    </submittedName>
</protein>